<dbReference type="Pfam" id="PF08336">
    <property type="entry name" value="P4Ha_N"/>
    <property type="match status" value="1"/>
</dbReference>
<proteinExistence type="predicted"/>
<dbReference type="InterPro" id="IPR013547">
    <property type="entry name" value="P4H_N"/>
</dbReference>
<organism evidence="3 4">
    <name type="scientific">Mytilus coruscus</name>
    <name type="common">Sea mussel</name>
    <dbReference type="NCBI Taxonomy" id="42192"/>
    <lineage>
        <taxon>Eukaryota</taxon>
        <taxon>Metazoa</taxon>
        <taxon>Spiralia</taxon>
        <taxon>Lophotrochozoa</taxon>
        <taxon>Mollusca</taxon>
        <taxon>Bivalvia</taxon>
        <taxon>Autobranchia</taxon>
        <taxon>Pteriomorphia</taxon>
        <taxon>Mytilida</taxon>
        <taxon>Mytiloidea</taxon>
        <taxon>Mytilidae</taxon>
        <taxon>Mytilinae</taxon>
        <taxon>Mytilus</taxon>
    </lineage>
</organism>
<gene>
    <name evidence="3" type="ORF">MCOR_47516</name>
</gene>
<dbReference type="GO" id="GO:0004656">
    <property type="term" value="F:procollagen-proline 4-dioxygenase activity"/>
    <property type="evidence" value="ECO:0007669"/>
    <property type="project" value="InterPro"/>
</dbReference>
<accession>A0A6J8E1U3</accession>
<reference evidence="3 4" key="1">
    <citation type="submission" date="2020-06" db="EMBL/GenBank/DDBJ databases">
        <authorList>
            <person name="Li R."/>
            <person name="Bekaert M."/>
        </authorList>
    </citation>
    <scope>NUCLEOTIDE SEQUENCE [LARGE SCALE GENOMIC DNA]</scope>
    <source>
        <strain evidence="4">wild</strain>
    </source>
</reference>
<dbReference type="Proteomes" id="UP000507470">
    <property type="component" value="Unassembled WGS sequence"/>
</dbReference>
<feature type="domain" description="Prolyl 4-hydroxylase N-terminal" evidence="2">
    <location>
        <begin position="39"/>
        <end position="152"/>
    </location>
</feature>
<name>A0A6J8E1U3_MYTCO</name>
<dbReference type="AlphaFoldDB" id="A0A6J8E1U3"/>
<evidence type="ECO:0000259" key="2">
    <source>
        <dbReference type="Pfam" id="PF08336"/>
    </source>
</evidence>
<evidence type="ECO:0000256" key="1">
    <source>
        <dbReference type="SAM" id="MobiDB-lite"/>
    </source>
</evidence>
<keyword evidence="4" id="KW-1185">Reference proteome</keyword>
<dbReference type="InterPro" id="IPR011990">
    <property type="entry name" value="TPR-like_helical_dom_sf"/>
</dbReference>
<protein>
    <recommendedName>
        <fullName evidence="2">Prolyl 4-hydroxylase N-terminal domain-containing protein</fullName>
    </recommendedName>
</protein>
<dbReference type="Gene3D" id="1.25.40.10">
    <property type="entry name" value="Tetratricopeptide repeat domain"/>
    <property type="match status" value="1"/>
</dbReference>
<sequence>MSVRKLLASVIITLNIFSCIELLFTCTQHFEDSKRTTYKLAEYIESLDGYNELKRISERLKVQISEECNRNTTTPPNPVSMYLYAKTVAEALSPIRDIISRTEDIQLKETVTSFISNLPTEVDVDGVVLSFVRLQNTYNISARDIASGNILGIKVPRLTADIPFNKPEISPTDIPYNKPDISPTDIPYNKPDISPTDIPFNKPDIS</sequence>
<feature type="region of interest" description="Disordered" evidence="1">
    <location>
        <begin position="171"/>
        <end position="206"/>
    </location>
</feature>
<dbReference type="GO" id="GO:0005783">
    <property type="term" value="C:endoplasmic reticulum"/>
    <property type="evidence" value="ECO:0007669"/>
    <property type="project" value="InterPro"/>
</dbReference>
<dbReference type="EMBL" id="CACVKT020008353">
    <property type="protein sequence ID" value="CAC5414769.1"/>
    <property type="molecule type" value="Genomic_DNA"/>
</dbReference>
<dbReference type="OrthoDB" id="420380at2759"/>
<evidence type="ECO:0000313" key="3">
    <source>
        <dbReference type="EMBL" id="CAC5414769.1"/>
    </source>
</evidence>
<evidence type="ECO:0000313" key="4">
    <source>
        <dbReference type="Proteomes" id="UP000507470"/>
    </source>
</evidence>